<dbReference type="InterPro" id="IPR055411">
    <property type="entry name" value="LRR_FXL15/At3g58940/PEG3-like"/>
</dbReference>
<dbReference type="Pfam" id="PF00646">
    <property type="entry name" value="F-box"/>
    <property type="match status" value="1"/>
</dbReference>
<dbReference type="SUPFAM" id="SSF81383">
    <property type="entry name" value="F-box domain"/>
    <property type="match status" value="1"/>
</dbReference>
<dbReference type="PANTHER" id="PTHR31900:SF27">
    <property type="entry name" value="FBD DOMAIN-CONTAINING PROTEIN"/>
    <property type="match status" value="1"/>
</dbReference>
<dbReference type="InterPro" id="IPR006566">
    <property type="entry name" value="FBD"/>
</dbReference>
<dbReference type="PANTHER" id="PTHR31900">
    <property type="entry name" value="F-BOX/RNI SUPERFAMILY PROTEIN-RELATED"/>
    <property type="match status" value="1"/>
</dbReference>
<evidence type="ECO:0000313" key="3">
    <source>
        <dbReference type="EMBL" id="KAG2658072.1"/>
    </source>
</evidence>
<dbReference type="Pfam" id="PF08387">
    <property type="entry name" value="FBD"/>
    <property type="match status" value="1"/>
</dbReference>
<comment type="caution">
    <text evidence="3">The sequence shown here is derived from an EMBL/GenBank/DDBJ whole genome shotgun (WGS) entry which is preliminary data.</text>
</comment>
<keyword evidence="4" id="KW-1185">Reference proteome</keyword>
<dbReference type="Gene3D" id="3.80.10.10">
    <property type="entry name" value="Ribonuclease Inhibitor"/>
    <property type="match status" value="1"/>
</dbReference>
<protein>
    <recommendedName>
        <fullName evidence="2">F-box domain-containing protein</fullName>
    </recommendedName>
</protein>
<dbReference type="SUPFAM" id="SSF52047">
    <property type="entry name" value="RNI-like"/>
    <property type="match status" value="1"/>
</dbReference>
<dbReference type="InterPro" id="IPR032675">
    <property type="entry name" value="LRR_dom_sf"/>
</dbReference>
<dbReference type="PROSITE" id="PS50181">
    <property type="entry name" value="FBOX"/>
    <property type="match status" value="1"/>
</dbReference>
<dbReference type="Pfam" id="PF24758">
    <property type="entry name" value="LRR_At5g56370"/>
    <property type="match status" value="1"/>
</dbReference>
<dbReference type="InterPro" id="IPR050232">
    <property type="entry name" value="FBL13/AtMIF1-like"/>
</dbReference>
<name>A0A8T0X934_PANVG</name>
<dbReference type="InterPro" id="IPR036047">
    <property type="entry name" value="F-box-like_dom_sf"/>
</dbReference>
<evidence type="ECO:0000256" key="1">
    <source>
        <dbReference type="SAM" id="MobiDB-lite"/>
    </source>
</evidence>
<feature type="domain" description="F-box" evidence="2">
    <location>
        <begin position="24"/>
        <end position="58"/>
    </location>
</feature>
<sequence length="435" mass="48657">MMPSPVQGKHPRTTPLSPAIPDGTDHLSSLPVEMTEEILRRLSLDDAVRTSALAKPWRYRWAECPGFKLVFVAEDPPAAVDAVLAGYACNVSYAQLDVAPESNGKVDGWIRALAAKGIRCLVLCFTLVLSMRWLPVPASLFSCRELTSLLLKSCEIPALRSSSDGFPNLLALELDDVNFWENGQKTFEALIARSPLLRSLRIMFPSINGEDDGGNYSEWTIRAPNLRILSMGAWQDCGWRLDDLPLIEEACIHLEGNELPRILPALTRVENLSVEITGDTILERLSYFMNLKCLSFHTIFTKSSTLLSMFCILRNAPNVEGLHITVLHENEESIEVNMELPNAQGTVGLFSRLNHFCLKGIMGHTNELQFIKFLMSKATVLEEIEIYVHDDSPMSIEVVSDELSQYKKASLQAGIIVNRYVDYNNIDETDDDEEP</sequence>
<accession>A0A8T0X934</accession>
<feature type="region of interest" description="Disordered" evidence="1">
    <location>
        <begin position="1"/>
        <end position="22"/>
    </location>
</feature>
<dbReference type="EMBL" id="CM029037">
    <property type="protein sequence ID" value="KAG2658072.1"/>
    <property type="molecule type" value="Genomic_DNA"/>
</dbReference>
<reference evidence="3" key="1">
    <citation type="submission" date="2020-05" db="EMBL/GenBank/DDBJ databases">
        <title>WGS assembly of Panicum virgatum.</title>
        <authorList>
            <person name="Lovell J.T."/>
            <person name="Jenkins J."/>
            <person name="Shu S."/>
            <person name="Juenger T.E."/>
            <person name="Schmutz J."/>
        </authorList>
    </citation>
    <scope>NUCLEOTIDE SEQUENCE</scope>
    <source>
        <strain evidence="3">AP13</strain>
    </source>
</reference>
<dbReference type="InterPro" id="IPR001810">
    <property type="entry name" value="F-box_dom"/>
</dbReference>
<organism evidence="3 4">
    <name type="scientific">Panicum virgatum</name>
    <name type="common">Blackwell switchgrass</name>
    <dbReference type="NCBI Taxonomy" id="38727"/>
    <lineage>
        <taxon>Eukaryota</taxon>
        <taxon>Viridiplantae</taxon>
        <taxon>Streptophyta</taxon>
        <taxon>Embryophyta</taxon>
        <taxon>Tracheophyta</taxon>
        <taxon>Spermatophyta</taxon>
        <taxon>Magnoliopsida</taxon>
        <taxon>Liliopsida</taxon>
        <taxon>Poales</taxon>
        <taxon>Poaceae</taxon>
        <taxon>PACMAD clade</taxon>
        <taxon>Panicoideae</taxon>
        <taxon>Panicodae</taxon>
        <taxon>Paniceae</taxon>
        <taxon>Panicinae</taxon>
        <taxon>Panicum</taxon>
        <taxon>Panicum sect. Hiantes</taxon>
    </lineage>
</organism>
<evidence type="ECO:0000259" key="2">
    <source>
        <dbReference type="PROSITE" id="PS50181"/>
    </source>
</evidence>
<dbReference type="AlphaFoldDB" id="A0A8T0X934"/>
<evidence type="ECO:0000313" key="4">
    <source>
        <dbReference type="Proteomes" id="UP000823388"/>
    </source>
</evidence>
<gene>
    <name evidence="3" type="ORF">PVAP13_1KG275500</name>
</gene>
<dbReference type="Proteomes" id="UP000823388">
    <property type="component" value="Chromosome 1K"/>
</dbReference>
<proteinExistence type="predicted"/>